<protein>
    <submittedName>
        <fullName evidence="1">Uncharacterized protein</fullName>
    </submittedName>
</protein>
<proteinExistence type="predicted"/>
<accession>A0ABS8STJ6</accession>
<organism evidence="1 2">
    <name type="scientific">Datura stramonium</name>
    <name type="common">Jimsonweed</name>
    <name type="synonym">Common thornapple</name>
    <dbReference type="NCBI Taxonomy" id="4076"/>
    <lineage>
        <taxon>Eukaryota</taxon>
        <taxon>Viridiplantae</taxon>
        <taxon>Streptophyta</taxon>
        <taxon>Embryophyta</taxon>
        <taxon>Tracheophyta</taxon>
        <taxon>Spermatophyta</taxon>
        <taxon>Magnoliopsida</taxon>
        <taxon>eudicotyledons</taxon>
        <taxon>Gunneridae</taxon>
        <taxon>Pentapetalae</taxon>
        <taxon>asterids</taxon>
        <taxon>lamiids</taxon>
        <taxon>Solanales</taxon>
        <taxon>Solanaceae</taxon>
        <taxon>Solanoideae</taxon>
        <taxon>Datureae</taxon>
        <taxon>Datura</taxon>
    </lineage>
</organism>
<name>A0ABS8STJ6_DATST</name>
<gene>
    <name evidence="1" type="ORF">HAX54_047682</name>
</gene>
<evidence type="ECO:0000313" key="2">
    <source>
        <dbReference type="Proteomes" id="UP000823775"/>
    </source>
</evidence>
<evidence type="ECO:0000313" key="1">
    <source>
        <dbReference type="EMBL" id="MCD7462063.1"/>
    </source>
</evidence>
<reference evidence="1 2" key="1">
    <citation type="journal article" date="2021" name="BMC Genomics">
        <title>Datura genome reveals duplications of psychoactive alkaloid biosynthetic genes and high mutation rate following tissue culture.</title>
        <authorList>
            <person name="Rajewski A."/>
            <person name="Carter-House D."/>
            <person name="Stajich J."/>
            <person name="Litt A."/>
        </authorList>
    </citation>
    <scope>NUCLEOTIDE SEQUENCE [LARGE SCALE GENOMIC DNA]</scope>
    <source>
        <strain evidence="1">AR-01</strain>
    </source>
</reference>
<dbReference type="EMBL" id="JACEIK010000775">
    <property type="protein sequence ID" value="MCD7462063.1"/>
    <property type="molecule type" value="Genomic_DNA"/>
</dbReference>
<sequence>DELHNESFGDPTTRDVAHAQEFQFTRFNFIFLLNFNSTNTELHNLKINPSVSTIEIICLNPPRRWIAIFRECASVNGHVVMK</sequence>
<comment type="caution">
    <text evidence="1">The sequence shown here is derived from an EMBL/GenBank/DDBJ whole genome shotgun (WGS) entry which is preliminary data.</text>
</comment>
<dbReference type="Proteomes" id="UP000823775">
    <property type="component" value="Unassembled WGS sequence"/>
</dbReference>
<feature type="non-terminal residue" evidence="1">
    <location>
        <position position="1"/>
    </location>
</feature>
<keyword evidence="2" id="KW-1185">Reference proteome</keyword>
<feature type="non-terminal residue" evidence="1">
    <location>
        <position position="82"/>
    </location>
</feature>